<dbReference type="SUPFAM" id="SSF53383">
    <property type="entry name" value="PLP-dependent transferases"/>
    <property type="match status" value="1"/>
</dbReference>
<evidence type="ECO:0000256" key="6">
    <source>
        <dbReference type="ARBA" id="ARBA00022898"/>
    </source>
</evidence>
<dbReference type="InterPro" id="IPR029026">
    <property type="entry name" value="tRNA_m1G_MTases_N"/>
</dbReference>
<evidence type="ECO:0000313" key="11">
    <source>
        <dbReference type="EMBL" id="KAJ7414168.1"/>
    </source>
</evidence>
<keyword evidence="4" id="KW-0032">Aminotransferase</keyword>
<gene>
    <name evidence="11" type="primary">Ccbl1</name>
    <name evidence="11" type="ORF">WISP_85667</name>
</gene>
<comment type="similarity">
    <text evidence="2">Belongs to the class-I pyridoxal-phosphate-dependent aminotransferase family.</text>
</comment>
<evidence type="ECO:0000256" key="3">
    <source>
        <dbReference type="ARBA" id="ARBA00009841"/>
    </source>
</evidence>
<organism evidence="11 12">
    <name type="scientific">Willisornis vidua</name>
    <name type="common">Xingu scale-backed antbird</name>
    <dbReference type="NCBI Taxonomy" id="1566151"/>
    <lineage>
        <taxon>Eukaryota</taxon>
        <taxon>Metazoa</taxon>
        <taxon>Chordata</taxon>
        <taxon>Craniata</taxon>
        <taxon>Vertebrata</taxon>
        <taxon>Euteleostomi</taxon>
        <taxon>Archelosauria</taxon>
        <taxon>Archosauria</taxon>
        <taxon>Dinosauria</taxon>
        <taxon>Saurischia</taxon>
        <taxon>Theropoda</taxon>
        <taxon>Coelurosauria</taxon>
        <taxon>Aves</taxon>
        <taxon>Neognathae</taxon>
        <taxon>Neoaves</taxon>
        <taxon>Telluraves</taxon>
        <taxon>Australaves</taxon>
        <taxon>Passeriformes</taxon>
        <taxon>Thamnophilidae</taxon>
        <taxon>Willisornis</taxon>
    </lineage>
</organism>
<evidence type="ECO:0000256" key="5">
    <source>
        <dbReference type="ARBA" id="ARBA00022679"/>
    </source>
</evidence>
<dbReference type="Proteomes" id="UP001145742">
    <property type="component" value="Unassembled WGS sequence"/>
</dbReference>
<dbReference type="Pfam" id="PF00155">
    <property type="entry name" value="Aminotran_1_2"/>
    <property type="match status" value="1"/>
</dbReference>
<dbReference type="Pfam" id="PF02598">
    <property type="entry name" value="Methyltrn_RNA_3"/>
    <property type="match status" value="1"/>
</dbReference>
<dbReference type="SUPFAM" id="SSF50249">
    <property type="entry name" value="Nucleic acid-binding proteins"/>
    <property type="match status" value="1"/>
</dbReference>
<dbReference type="InterPro" id="IPR051326">
    <property type="entry name" value="Kynurenine-oxoglutarate_AT"/>
</dbReference>
<comment type="cofactor">
    <cofactor evidence="1">
        <name>pyridoxal 5'-phosphate</name>
        <dbReference type="ChEBI" id="CHEBI:597326"/>
    </cofactor>
</comment>
<comment type="similarity">
    <text evidence="3">Belongs to the class IV-like SAM-binding methyltransferase superfamily.</text>
</comment>
<dbReference type="InterPro" id="IPR003750">
    <property type="entry name" value="Put_MeTrfase-C9orf114-like"/>
</dbReference>
<dbReference type="PANTHER" id="PTHR43807:SF14">
    <property type="entry name" value="KYNURENINE--OXOGLUTARATE TRANSAMINASE 1"/>
    <property type="match status" value="1"/>
</dbReference>
<dbReference type="InterPro" id="IPR029028">
    <property type="entry name" value="Alpha/beta_knot_MTases"/>
</dbReference>
<dbReference type="PANTHER" id="PTHR43807">
    <property type="entry name" value="FI04487P"/>
    <property type="match status" value="1"/>
</dbReference>
<evidence type="ECO:0000256" key="7">
    <source>
        <dbReference type="ARBA" id="ARBA00024016"/>
    </source>
</evidence>
<dbReference type="EMBL" id="WHWB01034083">
    <property type="protein sequence ID" value="KAJ7414168.1"/>
    <property type="molecule type" value="Genomic_DNA"/>
</dbReference>
<dbReference type="InterPro" id="IPR015421">
    <property type="entry name" value="PyrdxlP-dep_Trfase_major"/>
</dbReference>
<evidence type="ECO:0000259" key="10">
    <source>
        <dbReference type="Pfam" id="PF00155"/>
    </source>
</evidence>
<dbReference type="InterPro" id="IPR012340">
    <property type="entry name" value="NA-bd_OB-fold"/>
</dbReference>
<keyword evidence="12" id="KW-1185">Reference proteome</keyword>
<dbReference type="Gene3D" id="3.40.1280.10">
    <property type="match status" value="1"/>
</dbReference>
<keyword evidence="5" id="KW-0808">Transferase</keyword>
<comment type="catalytic activity">
    <reaction evidence="9">
        <text>an S-substituted L-cysteine + H2O = a thiol + pyruvate + NH4(+)</text>
        <dbReference type="Rhea" id="RHEA:18121"/>
        <dbReference type="ChEBI" id="CHEBI:15361"/>
        <dbReference type="ChEBI" id="CHEBI:15377"/>
        <dbReference type="ChEBI" id="CHEBI:28938"/>
        <dbReference type="ChEBI" id="CHEBI:29256"/>
        <dbReference type="ChEBI" id="CHEBI:58717"/>
        <dbReference type="EC" id="4.4.1.13"/>
    </reaction>
    <physiologicalReaction direction="left-to-right" evidence="9">
        <dbReference type="Rhea" id="RHEA:18122"/>
    </physiologicalReaction>
</comment>
<evidence type="ECO:0000256" key="4">
    <source>
        <dbReference type="ARBA" id="ARBA00022576"/>
    </source>
</evidence>
<protein>
    <submittedName>
        <fullName evidence="11">Kynurenine--oxoglutarate transaminase 1, mitochondrial</fullName>
    </submittedName>
</protein>
<dbReference type="CDD" id="cd18086">
    <property type="entry name" value="HsC9orf114-like"/>
    <property type="match status" value="1"/>
</dbReference>
<evidence type="ECO:0000313" key="12">
    <source>
        <dbReference type="Proteomes" id="UP001145742"/>
    </source>
</evidence>
<dbReference type="InterPro" id="IPR015424">
    <property type="entry name" value="PyrdxlP-dep_Trfase"/>
</dbReference>
<dbReference type="CDD" id="cd00609">
    <property type="entry name" value="AAT_like"/>
    <property type="match status" value="1"/>
</dbReference>
<comment type="catalytic activity">
    <reaction evidence="8">
        <text>L-kynurenine + 2-oxoglutarate = kynurenate + L-glutamate + H2O</text>
        <dbReference type="Rhea" id="RHEA:65560"/>
        <dbReference type="ChEBI" id="CHEBI:15377"/>
        <dbReference type="ChEBI" id="CHEBI:16810"/>
        <dbReference type="ChEBI" id="CHEBI:29985"/>
        <dbReference type="ChEBI" id="CHEBI:57959"/>
        <dbReference type="ChEBI" id="CHEBI:58454"/>
        <dbReference type="EC" id="2.6.1.7"/>
    </reaction>
    <physiologicalReaction direction="left-to-right" evidence="8">
        <dbReference type="Rhea" id="RHEA:65561"/>
    </physiologicalReaction>
</comment>
<dbReference type="InterPro" id="IPR015422">
    <property type="entry name" value="PyrdxlP-dep_Trfase_small"/>
</dbReference>
<dbReference type="Gene3D" id="3.90.1150.10">
    <property type="entry name" value="Aspartate Aminotransferase, domain 1"/>
    <property type="match status" value="1"/>
</dbReference>
<sequence>MLRRAGLSLRHFLLERKGSAGYSSCSREAKMSRLVQARRLEGIDKNIWVEFVKLAATYSKVNLGQGFPDFPAPDFLQEALRRALGENHMLHQYTRGFGHPPLVKVLAQFFEKLLGRELDPMTNVMVTVGAYQALFCCFQAFVDEGDEVIVIEPFFDCYEPMVKMAGGTPVFVPLRPKAPKDGKLMSSADWQLDPAELASKFSAKTKAIVLNSPNNPLGKVFSRGELELIAELCVKHDILCISDEVYEWLVYDGRQHIRIASLPGMWDRTVIIGSAGKTFSATGWKVGWTVGPDRLLQHLRTVHQNSVYHCATVAQEAVAQSFQRELRLYGKPDSYFVQLPRELQRKRDLLVQSLVAVGMKPIVPEGTYFLVADISEFKSDVPDVPSSDEPYDYRFAKWMIKNKGLAAIPLSAFYSEGHKNSHSNFIRFCFAKTLIPSYFCAFNHIFCQTNGSVEGDFEGIGRKGKACVQLARILQYLECPQYLRKSFFPKHKDLQYAGLLNPLDSPHHMRVDEASEYREGVVLNRPTKPGRGSFVNCGMRKEVQIDRQLTPGLRVTVRLEEPQNPEAKVQKGTVVSSQHPRTASGLYWGYSVRLASCLSAVFSECPFKEGYDLSIGTSERGSSVDQVTLPSFRHALVVFGGLEGLEAGVDADPNLEITNPSALFDFYLNTCPGQGSRTIRTEEALLISLSALRPHIHKAVKAPVTAEGRETTDLGSS</sequence>
<dbReference type="Gene3D" id="3.40.640.10">
    <property type="entry name" value="Type I PLP-dependent aspartate aminotransferase-like (Major domain)"/>
    <property type="match status" value="1"/>
</dbReference>
<proteinExistence type="inferred from homology"/>
<comment type="caution">
    <text evidence="11">The sequence shown here is derived from an EMBL/GenBank/DDBJ whole genome shotgun (WGS) entry which is preliminary data.</text>
</comment>
<comment type="pathway">
    <text evidence="7">Amino-acid degradation; L-kynurenine degradation; kynurenate from L-kynurenine: step 1/2.</text>
</comment>
<evidence type="ECO:0000256" key="2">
    <source>
        <dbReference type="ARBA" id="ARBA00007441"/>
    </source>
</evidence>
<dbReference type="InterPro" id="IPR004839">
    <property type="entry name" value="Aminotransferase_I/II_large"/>
</dbReference>
<reference evidence="11" key="1">
    <citation type="submission" date="2019-10" db="EMBL/GenBank/DDBJ databases">
        <authorList>
            <person name="Soares A.E.R."/>
            <person name="Aleixo A."/>
            <person name="Schneider P."/>
            <person name="Miyaki C.Y."/>
            <person name="Schneider M.P."/>
            <person name="Mello C."/>
            <person name="Vasconcelos A.T.R."/>
        </authorList>
    </citation>
    <scope>NUCLEOTIDE SEQUENCE</scope>
    <source>
        <tissue evidence="11">Muscle</tissue>
    </source>
</reference>
<dbReference type="SUPFAM" id="SSF75217">
    <property type="entry name" value="alpha/beta knot"/>
    <property type="match status" value="1"/>
</dbReference>
<dbReference type="Gene3D" id="2.40.50.140">
    <property type="entry name" value="Nucleic acid-binding proteins"/>
    <property type="match status" value="1"/>
</dbReference>
<feature type="domain" description="Aminotransferase class I/classII large" evidence="10">
    <location>
        <begin position="60"/>
        <end position="432"/>
    </location>
</feature>
<accession>A0ABQ9D317</accession>
<evidence type="ECO:0000256" key="8">
    <source>
        <dbReference type="ARBA" id="ARBA00047478"/>
    </source>
</evidence>
<keyword evidence="6" id="KW-0663">Pyridoxal phosphate</keyword>
<evidence type="ECO:0000256" key="1">
    <source>
        <dbReference type="ARBA" id="ARBA00001933"/>
    </source>
</evidence>
<name>A0ABQ9D317_9PASS</name>
<evidence type="ECO:0000256" key="9">
    <source>
        <dbReference type="ARBA" id="ARBA00049325"/>
    </source>
</evidence>